<evidence type="ECO:0000313" key="10">
    <source>
        <dbReference type="Proteomes" id="UP000286687"/>
    </source>
</evidence>
<dbReference type="InterPro" id="IPR005638">
    <property type="entry name" value="Pest_crys_dom-III"/>
</dbReference>
<evidence type="ECO:0000259" key="8">
    <source>
        <dbReference type="Pfam" id="PF17997"/>
    </source>
</evidence>
<evidence type="ECO:0000313" key="9">
    <source>
        <dbReference type="EMBL" id="RVU62660.1"/>
    </source>
</evidence>
<name>A0A437SGT6_BACTU</name>
<feature type="domain" description="Pesticidal crystal protein Cry" evidence="8">
    <location>
        <begin position="854"/>
        <end position="978"/>
    </location>
</feature>
<proteinExistence type="inferred from homology"/>
<comment type="similarity">
    <text evidence="1">Belongs to the delta endotoxin family.</text>
</comment>
<dbReference type="Pfam" id="PF03945">
    <property type="entry name" value="Endotoxin_N"/>
    <property type="match status" value="1"/>
</dbReference>
<dbReference type="AlphaFoldDB" id="A0A437SGT6"/>
<feature type="domain" description="Pesticidal crystal protein" evidence="7">
    <location>
        <begin position="76"/>
        <end position="283"/>
    </location>
</feature>
<dbReference type="InterPro" id="IPR005639">
    <property type="entry name" value="Pest_crys_dom_I"/>
</dbReference>
<dbReference type="PANTHER" id="PTHR37003:SF2">
    <property type="entry name" value="PESTICIDAL CRYSTAL PROTEIN N-TERMINAL DOMAIN-CONTAINING PROTEIN"/>
    <property type="match status" value="1"/>
</dbReference>
<gene>
    <name evidence="9" type="ORF">BM74_19360</name>
</gene>
<accession>A0A437SGT6</accession>
<evidence type="ECO:0000256" key="4">
    <source>
        <dbReference type="ARBA" id="ARBA00023026"/>
    </source>
</evidence>
<dbReference type="SUPFAM" id="SSF56849">
    <property type="entry name" value="delta-Endotoxin (insectocide), N-terminal domain"/>
    <property type="match status" value="1"/>
</dbReference>
<evidence type="ECO:0000256" key="2">
    <source>
        <dbReference type="ARBA" id="ARBA00022656"/>
    </source>
</evidence>
<protein>
    <recommendedName>
        <fullName evidence="5">Crystaline entomocidal protoxin</fullName>
    </recommendedName>
</protein>
<organism evidence="9 10">
    <name type="scientific">Bacillus thuringiensis</name>
    <dbReference type="NCBI Taxonomy" id="1428"/>
    <lineage>
        <taxon>Bacteria</taxon>
        <taxon>Bacillati</taxon>
        <taxon>Bacillota</taxon>
        <taxon>Bacilli</taxon>
        <taxon>Bacillales</taxon>
        <taxon>Bacillaceae</taxon>
        <taxon>Bacillus</taxon>
        <taxon>Bacillus cereus group</taxon>
    </lineage>
</organism>
<dbReference type="InterPro" id="IPR041587">
    <property type="entry name" value="Cry_V"/>
</dbReference>
<sequence>MATLNEVYPVNYNVLSSDAFQQLDTTGFKSKYDEMIKAFEKKWKKGAKGKDLLDVAWTYITTGEIDPLNVIKGVLSVLTLIPEVGTVASAASTIVSFIWPKIFGDKPNAKNIFEELKPQIEALIQQDITNYQDAINQKKFDSLQKTINLYTVAIDNNDYVTAKTQLENLNSILTSDISIFIPEGYETGGLPYYAMVANAHILLLRDAIVNAEKLGFSDKEVDTHKKYIKMTIHNHTEAVIKAFLNGLDKFKSLDVNSYNKKANYIKGMTEMVLDLVALWPTFDPDHYQKEVEIEFTRTISSPIYQPVPKNMQNTSSSIVPSDLFHYQGDLVKLEFSTRTDNDGLAKIFTGIRNTFYKSPNTHETYHVDFSYNTQSSGNISRGSSNPIPIDLNNPIISTCIRNSFYKAIAGSSVLVNFKDGTQGYAFAQAPTGGAWDHSFIESDGAPEGHKLNYIYTSPGDTLRDFINVYTLISTPTINELSTEKIKGFPAEKGYIKNQGIMKYYGKPEYINGAQPVNLENQQTLIFEFHASKTAQYTIRIRYASTQGTKGYFRLDNQELQTLNIPTSHNGYVTGNIGENYDLYTIGSYTITEGNHTLQIQHNDKNGMVLDRIEFVPKDSLQDSPQDSPPEVHESTIIFDKSSPTIWSSNKHSYSHIHLEGSYTSQGSYPHNLLINLFHPTDPNRNHTIHVNNGDMNVDYGKDSVADGLNFNKITATIPSDAWYSGTITSMHLFNDNNFKTITPKFELSNELENITTQVNALFASSAQDTLASNVSDYWIEQVVMKVDALSDEVFGKEKKALRKLVNQAKRLSKIRNLLIGGNFDNLVAWYMGKDVVKESDHELFKSDHVLLPPPTFHPSYIFQKVEESKLKPNTRYTISGFIAHGEDVELVVSRYGQEIQKVMQVPYEEALPLTSESNSSCCVPNLNINETLADPHFFSYSIDVGSLEMEANPGIEFGLRIVKPTGMARVSNLEIREDRPLTAKEIRQVQRAARDWKQNYEQERTEITAIIQPVLNQINALYENEDWNGSIRSNVSYHDLEQIMLPTLLKTEEINCNYDHPAFLLKVYHWFMTDRIGEHGTILARFQEALDRAYTQLESRNLLHNGHFTTDTANWTIEGDAHHTILEDGRRVLRLPDWSSNATQTIEIEDFDLDQEYQLLIHAKGKGSITLQHGEENEYVETHTHHTNDFITSQNIPFTFKGNQIEVHITSEDGEFLIDHITVIEVSKTDTNTNIIENSPINTSMNSNVRVDIPRSL</sequence>
<dbReference type="GO" id="GO:0030435">
    <property type="term" value="P:sporulation resulting in formation of a cellular spore"/>
    <property type="evidence" value="ECO:0007669"/>
    <property type="project" value="UniProtKB-KW"/>
</dbReference>
<evidence type="ECO:0000259" key="6">
    <source>
        <dbReference type="Pfam" id="PF03944"/>
    </source>
</evidence>
<dbReference type="InterPro" id="IPR036716">
    <property type="entry name" value="Pest_crys_N_sf"/>
</dbReference>
<evidence type="ECO:0000259" key="7">
    <source>
        <dbReference type="Pfam" id="PF03945"/>
    </source>
</evidence>
<keyword evidence="4" id="KW-0843">Virulence</keyword>
<feature type="domain" description="Pesticidal crystal protein" evidence="6">
    <location>
        <begin position="485"/>
        <end position="617"/>
    </location>
</feature>
<dbReference type="GO" id="GO:0090729">
    <property type="term" value="F:toxin activity"/>
    <property type="evidence" value="ECO:0007669"/>
    <property type="project" value="UniProtKB-KW"/>
</dbReference>
<dbReference type="SUPFAM" id="SSF49785">
    <property type="entry name" value="Galactose-binding domain-like"/>
    <property type="match status" value="2"/>
</dbReference>
<dbReference type="Pfam" id="PF03944">
    <property type="entry name" value="Endotoxin_C"/>
    <property type="match status" value="1"/>
</dbReference>
<dbReference type="SMR" id="A0A437SGT6"/>
<evidence type="ECO:0000256" key="3">
    <source>
        <dbReference type="ARBA" id="ARBA00022969"/>
    </source>
</evidence>
<dbReference type="RefSeq" id="WP_127813974.1">
    <property type="nucleotide sequence ID" value="NZ_LDER01000245.1"/>
</dbReference>
<dbReference type="GO" id="GO:0001907">
    <property type="term" value="P:symbiont-mediated killing of host cell"/>
    <property type="evidence" value="ECO:0007669"/>
    <property type="project" value="InterPro"/>
</dbReference>
<keyword evidence="3" id="KW-0749">Sporulation</keyword>
<reference evidence="9 10" key="1">
    <citation type="submission" date="2018-01" db="EMBL/GenBank/DDBJ databases">
        <title>Complete genome sequence of G25-42.</title>
        <authorList>
            <person name="Zheng Z."/>
            <person name="Sun M."/>
        </authorList>
    </citation>
    <scope>NUCLEOTIDE SEQUENCE [LARGE SCALE GENOMIC DNA]</scope>
    <source>
        <strain evidence="9 10">G25-42</strain>
    </source>
</reference>
<dbReference type="InterPro" id="IPR008979">
    <property type="entry name" value="Galactose-bd-like_sf"/>
</dbReference>
<dbReference type="Gene3D" id="2.60.120.260">
    <property type="entry name" value="Galactose-binding domain-like"/>
    <property type="match status" value="2"/>
</dbReference>
<dbReference type="CDD" id="cd04085">
    <property type="entry name" value="delta_endotoxin_C"/>
    <property type="match status" value="1"/>
</dbReference>
<evidence type="ECO:0000256" key="1">
    <source>
        <dbReference type="ARBA" id="ARBA00007819"/>
    </source>
</evidence>
<evidence type="ECO:0000256" key="5">
    <source>
        <dbReference type="ARBA" id="ARBA00029653"/>
    </source>
</evidence>
<keyword evidence="2" id="KW-0800">Toxin</keyword>
<dbReference type="InterPro" id="IPR038979">
    <property type="entry name" value="Pest_crys"/>
</dbReference>
<dbReference type="Gene3D" id="1.20.190.10">
    <property type="entry name" value="Pesticidal crystal protein, N-terminal domain"/>
    <property type="match status" value="1"/>
</dbReference>
<dbReference type="Pfam" id="PF17997">
    <property type="entry name" value="Cry1Ac_D5"/>
    <property type="match status" value="1"/>
</dbReference>
<dbReference type="EMBL" id="LDER01000245">
    <property type="protein sequence ID" value="RVU62660.1"/>
    <property type="molecule type" value="Genomic_DNA"/>
</dbReference>
<dbReference type="Proteomes" id="UP000286687">
    <property type="component" value="Unassembled WGS sequence"/>
</dbReference>
<comment type="caution">
    <text evidence="9">The sequence shown here is derived from an EMBL/GenBank/DDBJ whole genome shotgun (WGS) entry which is preliminary data.</text>
</comment>
<dbReference type="PANTHER" id="PTHR37003">
    <property type="entry name" value="ENDOTOXIN_N DOMAIN-CONTAINING PROTEIN-RELATED"/>
    <property type="match status" value="1"/>
</dbReference>